<evidence type="ECO:0000256" key="2">
    <source>
        <dbReference type="ARBA" id="ARBA00023002"/>
    </source>
</evidence>
<comment type="caution">
    <text evidence="3">The sequence shown here is derived from an EMBL/GenBank/DDBJ whole genome shotgun (WGS) entry which is preliminary data.</text>
</comment>
<dbReference type="EMBL" id="CAVNYO010000014">
    <property type="protein sequence ID" value="CAK5262336.1"/>
    <property type="molecule type" value="Genomic_DNA"/>
</dbReference>
<dbReference type="PANTHER" id="PTHR42877:SF4">
    <property type="entry name" value="FAD_NAD(P)-BINDING DOMAIN-CONTAINING PROTEIN-RELATED"/>
    <property type="match status" value="1"/>
</dbReference>
<reference evidence="3" key="1">
    <citation type="submission" date="2023-11" db="EMBL/GenBank/DDBJ databases">
        <authorList>
            <person name="De Vega J J."/>
            <person name="De Vega J J."/>
        </authorList>
    </citation>
    <scope>NUCLEOTIDE SEQUENCE</scope>
</reference>
<evidence type="ECO:0000313" key="3">
    <source>
        <dbReference type="EMBL" id="CAK5262336.1"/>
    </source>
</evidence>
<dbReference type="InterPro" id="IPR036188">
    <property type="entry name" value="FAD/NAD-bd_sf"/>
</dbReference>
<proteinExistence type="inferred from homology"/>
<dbReference type="Gene3D" id="3.50.50.60">
    <property type="entry name" value="FAD/NAD(P)-binding domain"/>
    <property type="match status" value="2"/>
</dbReference>
<keyword evidence="2" id="KW-0560">Oxidoreductase</keyword>
<organism evidence="3 4">
    <name type="scientific">Mycena citricolor</name>
    <dbReference type="NCBI Taxonomy" id="2018698"/>
    <lineage>
        <taxon>Eukaryota</taxon>
        <taxon>Fungi</taxon>
        <taxon>Dikarya</taxon>
        <taxon>Basidiomycota</taxon>
        <taxon>Agaricomycotina</taxon>
        <taxon>Agaricomycetes</taxon>
        <taxon>Agaricomycetidae</taxon>
        <taxon>Agaricales</taxon>
        <taxon>Marasmiineae</taxon>
        <taxon>Mycenaceae</taxon>
        <taxon>Mycena</taxon>
    </lineage>
</organism>
<dbReference type="SUPFAM" id="SSF51905">
    <property type="entry name" value="FAD/NAD(P)-binding domain"/>
    <property type="match status" value="2"/>
</dbReference>
<dbReference type="GO" id="GO:0050661">
    <property type="term" value="F:NADP binding"/>
    <property type="evidence" value="ECO:0007669"/>
    <property type="project" value="InterPro"/>
</dbReference>
<keyword evidence="4" id="KW-1185">Reference proteome</keyword>
<dbReference type="GO" id="GO:0016491">
    <property type="term" value="F:oxidoreductase activity"/>
    <property type="evidence" value="ECO:0007669"/>
    <property type="project" value="UniProtKB-KW"/>
</dbReference>
<accession>A0AAD2GRV2</accession>
<comment type="similarity">
    <text evidence="1">Belongs to the FAD-binding monooxygenase family.</text>
</comment>
<dbReference type="GO" id="GO:0050660">
    <property type="term" value="F:flavin adenine dinucleotide binding"/>
    <property type="evidence" value="ECO:0007669"/>
    <property type="project" value="InterPro"/>
</dbReference>
<protein>
    <recommendedName>
        <fullName evidence="5">FAD/NAD(P)-binding domain-containing protein</fullName>
    </recommendedName>
</protein>
<dbReference type="Proteomes" id="UP001295794">
    <property type="component" value="Unassembled WGS sequence"/>
</dbReference>
<name>A0AAD2GRV2_9AGAR</name>
<dbReference type="InterPro" id="IPR051209">
    <property type="entry name" value="FAD-bind_Monooxygenase_sf"/>
</dbReference>
<dbReference type="AlphaFoldDB" id="A0AAD2GRV2"/>
<dbReference type="PANTHER" id="PTHR42877">
    <property type="entry name" value="L-ORNITHINE N(5)-MONOOXYGENASE-RELATED"/>
    <property type="match status" value="1"/>
</dbReference>
<evidence type="ECO:0008006" key="5">
    <source>
        <dbReference type="Google" id="ProtNLM"/>
    </source>
</evidence>
<dbReference type="PRINTS" id="PR00370">
    <property type="entry name" value="FMOXYGENASE"/>
</dbReference>
<evidence type="ECO:0000256" key="1">
    <source>
        <dbReference type="ARBA" id="ARBA00010139"/>
    </source>
</evidence>
<dbReference type="Pfam" id="PF13738">
    <property type="entry name" value="Pyr_redox_3"/>
    <property type="match status" value="1"/>
</dbReference>
<sequence length="535" mass="59816">MKCARKAAMPGIIIAGAGVGGLMTAFALKSKLGYDDFVIYEKATDVGGTWRDNIYPGAASDINVHFYSHSADLNPEWDTTVAGQADMHVYWQKLTAKYGIYPNISFGREVVSAEWEADTEQYTVISRDVATGETSEATAKVFISAIGVLNVPRYPNIPGLSSFKGLQFHSARWDAGADLAGKRVAVIGNGASSVQFMPFISKDQSVQVTQFCRTPHYIFPSIKSEYSAAWKWCLRNIPGLIRAYRHFLYFDAEVRYALVFASSFLRKYVTRPIPVGYMKSSIPAKYLDKMIPEYSLGCKRLLFDVAYMDTLHRPNVELNWDGVQTITEDGIITKTGEVMPFDVIIYATGFQADKYPLNIVNDKGVTIQDYFNANGGPQAYLGMGSPGFPNMFYIGGPNTYTGHTSVIHTEELQITYLLKMLPYILSGEVSSFEPSLKATEDYNDVVQSRMNRSSYVSCDSWYRAGGDGKVTATFPGPMLLYWWWVRHIKWSDWVAKANNQRKWDRSVRWGTIGRALNPFSYAMAAGGKVLAWLSV</sequence>
<gene>
    <name evidence="3" type="ORF">MYCIT1_LOCUS959</name>
</gene>
<dbReference type="InterPro" id="IPR000960">
    <property type="entry name" value="Flavin_mOase"/>
</dbReference>
<evidence type="ECO:0000313" key="4">
    <source>
        <dbReference type="Proteomes" id="UP001295794"/>
    </source>
</evidence>